<evidence type="ECO:0000313" key="9">
    <source>
        <dbReference type="EMBL" id="CAH1130867.1"/>
    </source>
</evidence>
<evidence type="ECO:0000256" key="1">
    <source>
        <dbReference type="ARBA" id="ARBA00004123"/>
    </source>
</evidence>
<dbReference type="Gene3D" id="3.40.50.150">
    <property type="entry name" value="Vaccinia Virus protein VP39"/>
    <property type="match status" value="1"/>
</dbReference>
<dbReference type="PANTHER" id="PTHR13539:SF3">
    <property type="entry name" value="CALMODULIN-LYSINE N-METHYLTRANSFERASE"/>
    <property type="match status" value="1"/>
</dbReference>
<proteinExistence type="predicted"/>
<evidence type="ECO:0000256" key="7">
    <source>
        <dbReference type="ARBA" id="ARBA00022679"/>
    </source>
</evidence>
<dbReference type="Proteomes" id="UP001152799">
    <property type="component" value="Chromosome 5"/>
</dbReference>
<dbReference type="GO" id="GO:0032259">
    <property type="term" value="P:methylation"/>
    <property type="evidence" value="ECO:0007669"/>
    <property type="project" value="UniProtKB-KW"/>
</dbReference>
<dbReference type="InterPro" id="IPR029063">
    <property type="entry name" value="SAM-dependent_MTases_sf"/>
</dbReference>
<keyword evidence="6" id="KW-0489">Methyltransferase</keyword>
<dbReference type="PANTHER" id="PTHR13539">
    <property type="entry name" value="CALMODULIN-LYSINE N-METHYLTRANSFERASE"/>
    <property type="match status" value="1"/>
</dbReference>
<dbReference type="OrthoDB" id="413520at2759"/>
<sequence>MDQSKDLNQNFKINVDQKVARRRWGILAKALKGPLGSQPSSPTDEISIRRISSFMLLETRELPSPPSQVLNDQILKRTWFEYSFNIDQKSFKLNIGHRNRTYSAEDLMGFNNTGNICIWPSEETLSYYVCLNLNMFEGKSVMEIGGGMSCLAGLFIAKYSSAKNVLVTDGNKTSIDNVQAILQCNSFACDTQCAILRWNEQKESKQFDVIISADCLFFDDYRIDFINCLRNHLASKGVALIMAPIRGTTLDSFILQARIRGLVCKKIVNYSDLVWVKRLELMDSSCDYDDNIHYPILLKVTKE</sequence>
<dbReference type="EC" id="2.1.1.60" evidence="3"/>
<evidence type="ECO:0000256" key="6">
    <source>
        <dbReference type="ARBA" id="ARBA00022603"/>
    </source>
</evidence>
<dbReference type="SUPFAM" id="SSF53335">
    <property type="entry name" value="S-adenosyl-L-methionine-dependent methyltransferases"/>
    <property type="match status" value="1"/>
</dbReference>
<name>A0A9P0GN12_9CUCU</name>
<evidence type="ECO:0000256" key="4">
    <source>
        <dbReference type="ARBA" id="ARBA00020594"/>
    </source>
</evidence>
<dbReference type="GO" id="GO:0018025">
    <property type="term" value="F:calmodulin-lysine N-methyltransferase activity"/>
    <property type="evidence" value="ECO:0007669"/>
    <property type="project" value="UniProtKB-EC"/>
</dbReference>
<dbReference type="EMBL" id="OU892281">
    <property type="protein sequence ID" value="CAH1130867.1"/>
    <property type="molecule type" value="Genomic_DNA"/>
</dbReference>
<evidence type="ECO:0000256" key="8">
    <source>
        <dbReference type="ARBA" id="ARBA00023242"/>
    </source>
</evidence>
<dbReference type="InterPro" id="IPR025800">
    <property type="entry name" value="CaM-Lys-N-MeTrfase"/>
</dbReference>
<dbReference type="AlphaFoldDB" id="A0A9P0GN12"/>
<protein>
    <recommendedName>
        <fullName evidence="4">Calmodulin-lysine N-methyltransferase</fullName>
        <ecNumber evidence="3">2.1.1.60</ecNumber>
    </recommendedName>
</protein>
<accession>A0A9P0GN12</accession>
<evidence type="ECO:0000256" key="2">
    <source>
        <dbReference type="ARBA" id="ARBA00004496"/>
    </source>
</evidence>
<evidence type="ECO:0000313" key="10">
    <source>
        <dbReference type="Proteomes" id="UP001152799"/>
    </source>
</evidence>
<keyword evidence="10" id="KW-1185">Reference proteome</keyword>
<organism evidence="9 10">
    <name type="scientific">Ceutorhynchus assimilis</name>
    <name type="common">cabbage seed weevil</name>
    <dbReference type="NCBI Taxonomy" id="467358"/>
    <lineage>
        <taxon>Eukaryota</taxon>
        <taxon>Metazoa</taxon>
        <taxon>Ecdysozoa</taxon>
        <taxon>Arthropoda</taxon>
        <taxon>Hexapoda</taxon>
        <taxon>Insecta</taxon>
        <taxon>Pterygota</taxon>
        <taxon>Neoptera</taxon>
        <taxon>Endopterygota</taxon>
        <taxon>Coleoptera</taxon>
        <taxon>Polyphaga</taxon>
        <taxon>Cucujiformia</taxon>
        <taxon>Curculionidae</taxon>
        <taxon>Ceutorhynchinae</taxon>
        <taxon>Ceutorhynchus</taxon>
    </lineage>
</organism>
<dbReference type="GO" id="GO:0005634">
    <property type="term" value="C:nucleus"/>
    <property type="evidence" value="ECO:0007669"/>
    <property type="project" value="UniProtKB-SubCell"/>
</dbReference>
<comment type="subcellular location">
    <subcellularLocation>
        <location evidence="2">Cytoplasm</location>
    </subcellularLocation>
    <subcellularLocation>
        <location evidence="1">Nucleus</location>
    </subcellularLocation>
</comment>
<reference evidence="9" key="1">
    <citation type="submission" date="2022-01" db="EMBL/GenBank/DDBJ databases">
        <authorList>
            <person name="King R."/>
        </authorList>
    </citation>
    <scope>NUCLEOTIDE SEQUENCE</scope>
</reference>
<dbReference type="GO" id="GO:0005737">
    <property type="term" value="C:cytoplasm"/>
    <property type="evidence" value="ECO:0007669"/>
    <property type="project" value="UniProtKB-SubCell"/>
</dbReference>
<keyword evidence="5" id="KW-0963">Cytoplasm</keyword>
<gene>
    <name evidence="9" type="ORF">CEUTPL_LOCUS9467</name>
</gene>
<dbReference type="Pfam" id="PF10294">
    <property type="entry name" value="Methyltransf_16"/>
    <property type="match status" value="1"/>
</dbReference>
<dbReference type="InterPro" id="IPR019410">
    <property type="entry name" value="Methyltransf_16"/>
</dbReference>
<evidence type="ECO:0000256" key="3">
    <source>
        <dbReference type="ARBA" id="ARBA00011914"/>
    </source>
</evidence>
<keyword evidence="7" id="KW-0808">Transferase</keyword>
<keyword evidence="8" id="KW-0539">Nucleus</keyword>
<evidence type="ECO:0000256" key="5">
    <source>
        <dbReference type="ARBA" id="ARBA00022490"/>
    </source>
</evidence>